<dbReference type="Proteomes" id="UP000293036">
    <property type="component" value="Unassembled WGS sequence"/>
</dbReference>
<evidence type="ECO:0000259" key="1">
    <source>
        <dbReference type="Pfam" id="PF00149"/>
    </source>
</evidence>
<organism evidence="2 3">
    <name type="scientific">Arcanobacterium bovis</name>
    <dbReference type="NCBI Taxonomy" id="2529275"/>
    <lineage>
        <taxon>Bacteria</taxon>
        <taxon>Bacillati</taxon>
        <taxon>Actinomycetota</taxon>
        <taxon>Actinomycetes</taxon>
        <taxon>Actinomycetales</taxon>
        <taxon>Actinomycetaceae</taxon>
        <taxon>Arcanobacterium</taxon>
    </lineage>
</organism>
<dbReference type="GO" id="GO:0008758">
    <property type="term" value="F:UDP-2,3-diacylglucosamine hydrolase activity"/>
    <property type="evidence" value="ECO:0007669"/>
    <property type="project" value="TreeGrafter"/>
</dbReference>
<evidence type="ECO:0000313" key="3">
    <source>
        <dbReference type="Proteomes" id="UP000293036"/>
    </source>
</evidence>
<dbReference type="InterPro" id="IPR004843">
    <property type="entry name" value="Calcineurin-like_PHP"/>
</dbReference>
<dbReference type="InterPro" id="IPR029052">
    <property type="entry name" value="Metallo-depent_PP-like"/>
</dbReference>
<gene>
    <name evidence="2" type="ORF">EZJ44_01820</name>
</gene>
<dbReference type="PANTHER" id="PTHR31302">
    <property type="entry name" value="TRANSMEMBRANE PROTEIN WITH METALLOPHOSPHOESTERASE DOMAIN-RELATED"/>
    <property type="match status" value="1"/>
</dbReference>
<dbReference type="AlphaFoldDB" id="A0A4Q9V2M4"/>
<dbReference type="OrthoDB" id="9780884at2"/>
<feature type="domain" description="Calcineurin-like phosphoesterase" evidence="1">
    <location>
        <begin position="65"/>
        <end position="261"/>
    </location>
</feature>
<keyword evidence="3" id="KW-1185">Reference proteome</keyword>
<dbReference type="RefSeq" id="WP_131279513.1">
    <property type="nucleotide sequence ID" value="NZ_JBHSLR010000009.1"/>
</dbReference>
<dbReference type="PANTHER" id="PTHR31302:SF20">
    <property type="entry name" value="CONSERVED PROTEIN"/>
    <property type="match status" value="1"/>
</dbReference>
<dbReference type="SUPFAM" id="SSF56300">
    <property type="entry name" value="Metallo-dependent phosphatases"/>
    <property type="match status" value="1"/>
</dbReference>
<dbReference type="Pfam" id="PF00149">
    <property type="entry name" value="Metallophos"/>
    <property type="match status" value="1"/>
</dbReference>
<proteinExistence type="predicted"/>
<reference evidence="2 3" key="1">
    <citation type="submission" date="2019-02" db="EMBL/GenBank/DDBJ databases">
        <title>Arcanobacterium bovis sp. nov., isolated from the milk of a cow with mastitis.</title>
        <authorList>
            <person name="Sammra O."/>
            <person name="Foster G."/>
            <person name="Hassan A."/>
            <person name="Alssahen M."/>
            <person name="Laemmler C."/>
            <person name="Borowiak M."/>
            <person name="Malorny B."/>
            <person name="Abdulmawjood A."/>
        </authorList>
    </citation>
    <scope>NUCLEOTIDE SEQUENCE [LARGE SCALE GENOMIC DNA]</scope>
    <source>
        <strain evidence="2 3">C605018/01/1</strain>
    </source>
</reference>
<name>A0A4Q9V2M4_9ACTO</name>
<accession>A0A4Q9V2M4</accession>
<dbReference type="InterPro" id="IPR051158">
    <property type="entry name" value="Metallophosphoesterase_sf"/>
</dbReference>
<sequence length="347" mass="37795">MKLKPFLWAAPFVLGAGVCVGSIINAHAYRLRRRSVLLPDGSTQIATADDEARAVRESRIASDTLRILHISDVHLMTRQAKRIAFLRDLDVQAPDLIVITGDLISQGSAVDPLIDALSIFKGVPGVFVFGSNDYHAPKLKNPFRYLWRNSSEDSGSKKSGAKEPPASLPTAKLTARLEELGWVNLNNSRTQVSIGTWSIDLVGVDDPHIRRDAFPAASSDSDTARGRRTIRIGVTHAPYAHVLDTMHDDGCHLIFAGHTHGGQVCLPGHHALVTNCDLPNRYASGLFRWPLEDKAPVRGDGAIIGWNCDEEPQTSLVQVSAGLGTSPFTPFRTFCAPEVIQMDVISL</sequence>
<dbReference type="GO" id="GO:0009245">
    <property type="term" value="P:lipid A biosynthetic process"/>
    <property type="evidence" value="ECO:0007669"/>
    <property type="project" value="TreeGrafter"/>
</dbReference>
<protein>
    <submittedName>
        <fullName evidence="2">Metallophosphoesterase</fullName>
    </submittedName>
</protein>
<evidence type="ECO:0000313" key="2">
    <source>
        <dbReference type="EMBL" id="TBW23886.1"/>
    </source>
</evidence>
<dbReference type="Gene3D" id="3.60.21.10">
    <property type="match status" value="1"/>
</dbReference>
<comment type="caution">
    <text evidence="2">The sequence shown here is derived from an EMBL/GenBank/DDBJ whole genome shotgun (WGS) entry which is preliminary data.</text>
</comment>
<dbReference type="EMBL" id="SJDT01000001">
    <property type="protein sequence ID" value="TBW23886.1"/>
    <property type="molecule type" value="Genomic_DNA"/>
</dbReference>
<dbReference type="GO" id="GO:0016020">
    <property type="term" value="C:membrane"/>
    <property type="evidence" value="ECO:0007669"/>
    <property type="project" value="GOC"/>
</dbReference>